<evidence type="ECO:0000313" key="2">
    <source>
        <dbReference type="Proteomes" id="UP000184476"/>
    </source>
</evidence>
<dbReference type="EMBL" id="FQVL01000011">
    <property type="protein sequence ID" value="SHF23863.1"/>
    <property type="molecule type" value="Genomic_DNA"/>
</dbReference>
<reference evidence="1 2" key="1">
    <citation type="submission" date="2016-11" db="EMBL/GenBank/DDBJ databases">
        <authorList>
            <person name="Jaros S."/>
            <person name="Januszkiewicz K."/>
            <person name="Wedrychowicz H."/>
        </authorList>
    </citation>
    <scope>NUCLEOTIDE SEQUENCE [LARGE SCALE GENOMIC DNA]</scope>
    <source>
        <strain evidence="1 2">DSM 44666</strain>
    </source>
</reference>
<sequence>MRFIRFIESGDFMKVIIDIPNEAVEMLKDMATALQTIAKTITVEQSKQEEKTFSLEEVRAKLIDLSRKGKREEVKGLIKQFDVQRLTDVPKTFLSELMRKAEEIDE</sequence>
<organism evidence="1 2">
    <name type="scientific">Seinonella peptonophila</name>
    <dbReference type="NCBI Taxonomy" id="112248"/>
    <lineage>
        <taxon>Bacteria</taxon>
        <taxon>Bacillati</taxon>
        <taxon>Bacillota</taxon>
        <taxon>Bacilli</taxon>
        <taxon>Bacillales</taxon>
        <taxon>Thermoactinomycetaceae</taxon>
        <taxon>Seinonella</taxon>
    </lineage>
</organism>
<accession>A0A1M5A0N4</accession>
<evidence type="ECO:0000313" key="1">
    <source>
        <dbReference type="EMBL" id="SHF23863.1"/>
    </source>
</evidence>
<dbReference type="STRING" id="112248.SAMN05444392_11184"/>
<protein>
    <submittedName>
        <fullName evidence="1">Uncharacterized protein</fullName>
    </submittedName>
</protein>
<dbReference type="AlphaFoldDB" id="A0A1M5A0N4"/>
<name>A0A1M5A0N4_9BACL</name>
<dbReference type="Proteomes" id="UP000184476">
    <property type="component" value="Unassembled WGS sequence"/>
</dbReference>
<keyword evidence="2" id="KW-1185">Reference proteome</keyword>
<proteinExistence type="predicted"/>
<gene>
    <name evidence="1" type="ORF">SAMN05444392_11184</name>
</gene>